<sequence length="81" mass="9126">MKLFTVIGARPQFIKDSAVSWAIRAENARGVGLHEVIKHTRQHFDVNISKLFFEKLYIPEPDYILGVASMGHGSMTGQRLV</sequence>
<dbReference type="InterPro" id="IPR029767">
    <property type="entry name" value="WecB-like"/>
</dbReference>
<gene>
    <name evidence="1" type="ordered locus">Dbac_3258</name>
</gene>
<accession>C7LP16</accession>
<dbReference type="OrthoDB" id="9803238at2"/>
<dbReference type="PANTHER" id="PTHR43174">
    <property type="entry name" value="UDP-N-ACETYLGLUCOSAMINE 2-EPIMERASE"/>
    <property type="match status" value="1"/>
</dbReference>
<dbReference type="SUPFAM" id="SSF53756">
    <property type="entry name" value="UDP-Glycosyltransferase/glycogen phosphorylase"/>
    <property type="match status" value="1"/>
</dbReference>
<dbReference type="eggNOG" id="COG0381">
    <property type="taxonomic scope" value="Bacteria"/>
</dbReference>
<dbReference type="HOGENOM" id="CLU_041674_4_1_7"/>
<evidence type="ECO:0000313" key="2">
    <source>
        <dbReference type="Proteomes" id="UP000002216"/>
    </source>
</evidence>
<dbReference type="EMBL" id="CP001629">
    <property type="protein sequence ID" value="ACU91332.1"/>
    <property type="molecule type" value="Genomic_DNA"/>
</dbReference>
<dbReference type="Gene3D" id="3.40.50.2000">
    <property type="entry name" value="Glycogen Phosphorylase B"/>
    <property type="match status" value="1"/>
</dbReference>
<name>C7LP16_DESBD</name>
<protein>
    <submittedName>
        <fullName evidence="1">UDP-N-acetylglucosamine 2-epimerase</fullName>
    </submittedName>
</protein>
<keyword evidence="2" id="KW-1185">Reference proteome</keyword>
<dbReference type="KEGG" id="dba:Dbac_3258"/>
<dbReference type="STRING" id="525897.Dbac_3258"/>
<reference evidence="1 2" key="1">
    <citation type="journal article" date="2009" name="Stand. Genomic Sci.">
        <title>Complete genome sequence of Desulfomicrobium baculatum type strain (X).</title>
        <authorList>
            <person name="Copeland A."/>
            <person name="Spring S."/>
            <person name="Goker M."/>
            <person name="Schneider S."/>
            <person name="Lapidus A."/>
            <person name="Del Rio T.G."/>
            <person name="Tice H."/>
            <person name="Cheng J.F."/>
            <person name="Chen F."/>
            <person name="Nolan M."/>
            <person name="Bruce D."/>
            <person name="Goodwin L."/>
            <person name="Pitluck S."/>
            <person name="Ivanova N."/>
            <person name="Mavrommatis K."/>
            <person name="Ovchinnikova G."/>
            <person name="Pati A."/>
            <person name="Chen A."/>
            <person name="Palaniappan K."/>
            <person name="Land M."/>
            <person name="Hauser L."/>
            <person name="Chang Y.J."/>
            <person name="Jeffries C.C."/>
            <person name="Meincke L."/>
            <person name="Sims D."/>
            <person name="Brettin T."/>
            <person name="Detter J.C."/>
            <person name="Han C."/>
            <person name="Chain P."/>
            <person name="Bristow J."/>
            <person name="Eisen J.A."/>
            <person name="Markowitz V."/>
            <person name="Hugenholtz P."/>
            <person name="Kyrpides N.C."/>
            <person name="Klenk H.P."/>
            <person name="Lucas S."/>
        </authorList>
    </citation>
    <scope>NUCLEOTIDE SEQUENCE [LARGE SCALE GENOMIC DNA]</scope>
    <source>
        <strain evidence="2">DSM 4028 / VKM B-1378 / X</strain>
    </source>
</reference>
<dbReference type="Proteomes" id="UP000002216">
    <property type="component" value="Chromosome"/>
</dbReference>
<organism evidence="1 2">
    <name type="scientific">Desulfomicrobium baculatum (strain DSM 4028 / VKM B-1378 / X)</name>
    <name type="common">Desulfovibrio baculatus</name>
    <dbReference type="NCBI Taxonomy" id="525897"/>
    <lineage>
        <taxon>Bacteria</taxon>
        <taxon>Pseudomonadati</taxon>
        <taxon>Thermodesulfobacteriota</taxon>
        <taxon>Desulfovibrionia</taxon>
        <taxon>Desulfovibrionales</taxon>
        <taxon>Desulfomicrobiaceae</taxon>
        <taxon>Desulfomicrobium</taxon>
    </lineage>
</organism>
<evidence type="ECO:0000313" key="1">
    <source>
        <dbReference type="EMBL" id="ACU91332.1"/>
    </source>
</evidence>
<dbReference type="PANTHER" id="PTHR43174:SF1">
    <property type="entry name" value="UDP-N-ACETYLGLUCOSAMINE 2-EPIMERASE"/>
    <property type="match status" value="1"/>
</dbReference>
<proteinExistence type="predicted"/>
<dbReference type="RefSeq" id="WP_015775421.1">
    <property type="nucleotide sequence ID" value="NC_013173.1"/>
</dbReference>
<dbReference type="AlphaFoldDB" id="C7LP16"/>